<evidence type="ECO:0000313" key="1">
    <source>
        <dbReference type="EMBL" id="KAF2576744.1"/>
    </source>
</evidence>
<sequence length="74" mass="8469">MSLIFLDDPSLFYRAETSIKAENLHGKNLKTILEQTSCRLLISGWEHRLCRAEIGLAIALPRTGFQRRTLQGRL</sequence>
<gene>
    <name evidence="1" type="ORF">F2Q70_00005861</name>
</gene>
<organism evidence="1">
    <name type="scientific">Brassica cretica</name>
    <name type="common">Mustard</name>
    <dbReference type="NCBI Taxonomy" id="69181"/>
    <lineage>
        <taxon>Eukaryota</taxon>
        <taxon>Viridiplantae</taxon>
        <taxon>Streptophyta</taxon>
        <taxon>Embryophyta</taxon>
        <taxon>Tracheophyta</taxon>
        <taxon>Spermatophyta</taxon>
        <taxon>Magnoliopsida</taxon>
        <taxon>eudicotyledons</taxon>
        <taxon>Gunneridae</taxon>
        <taxon>Pentapetalae</taxon>
        <taxon>rosids</taxon>
        <taxon>malvids</taxon>
        <taxon>Brassicales</taxon>
        <taxon>Brassicaceae</taxon>
        <taxon>Brassiceae</taxon>
        <taxon>Brassica</taxon>
    </lineage>
</organism>
<dbReference type="AlphaFoldDB" id="A0A8S9J3T5"/>
<name>A0A8S9J3T5_BRACR</name>
<accession>A0A8S9J3T5</accession>
<reference evidence="1" key="1">
    <citation type="submission" date="2019-12" db="EMBL/GenBank/DDBJ databases">
        <title>Genome sequencing and annotation of Brassica cretica.</title>
        <authorList>
            <person name="Studholme D.J."/>
            <person name="Sarris P.F."/>
        </authorList>
    </citation>
    <scope>NUCLEOTIDE SEQUENCE</scope>
    <source>
        <strain evidence="1">PFS-102/07</strain>
        <tissue evidence="1">Leaf</tissue>
    </source>
</reference>
<proteinExistence type="predicted"/>
<comment type="caution">
    <text evidence="1">The sequence shown here is derived from an EMBL/GenBank/DDBJ whole genome shotgun (WGS) entry which is preliminary data.</text>
</comment>
<protein>
    <submittedName>
        <fullName evidence="1">Uncharacterized protein</fullName>
    </submittedName>
</protein>
<dbReference type="EMBL" id="QGKY02001015">
    <property type="protein sequence ID" value="KAF2576744.1"/>
    <property type="molecule type" value="Genomic_DNA"/>
</dbReference>